<dbReference type="Gene3D" id="3.40.50.300">
    <property type="entry name" value="P-loop containing nucleotide triphosphate hydrolases"/>
    <property type="match status" value="1"/>
</dbReference>
<reference evidence="9" key="3">
    <citation type="submission" date="2025-09" db="UniProtKB">
        <authorList>
            <consortium name="Ensembl"/>
        </authorList>
    </citation>
    <scope>IDENTIFICATION</scope>
</reference>
<dbReference type="GO" id="GO:0005524">
    <property type="term" value="F:ATP binding"/>
    <property type="evidence" value="ECO:0007669"/>
    <property type="project" value="UniProtKB-KW"/>
</dbReference>
<dbReference type="SUPFAM" id="SSF52047">
    <property type="entry name" value="RNI-like"/>
    <property type="match status" value="1"/>
</dbReference>
<feature type="domain" description="NACHT" evidence="8">
    <location>
        <begin position="337"/>
        <end position="471"/>
    </location>
</feature>
<dbReference type="InterPro" id="IPR041267">
    <property type="entry name" value="NLRP_HD2"/>
</dbReference>
<accession>A0AAQ4RVQ2</accession>
<keyword evidence="10" id="KW-1185">Reference proteome</keyword>
<reference evidence="9" key="2">
    <citation type="submission" date="2025-08" db="UniProtKB">
        <authorList>
            <consortium name="Ensembl"/>
        </authorList>
    </citation>
    <scope>IDENTIFICATION</scope>
</reference>
<evidence type="ECO:0000256" key="2">
    <source>
        <dbReference type="ARBA" id="ARBA00022490"/>
    </source>
</evidence>
<dbReference type="PANTHER" id="PTHR24106">
    <property type="entry name" value="NACHT, LRR AND CARD DOMAINS-CONTAINING"/>
    <property type="match status" value="1"/>
</dbReference>
<evidence type="ECO:0000256" key="7">
    <source>
        <dbReference type="SAM" id="MobiDB-lite"/>
    </source>
</evidence>
<proteinExistence type="predicted"/>
<dbReference type="Pfam" id="PF17776">
    <property type="entry name" value="NLRC4_HD2"/>
    <property type="match status" value="1"/>
</dbReference>
<keyword evidence="2" id="KW-0963">Cytoplasm</keyword>
<dbReference type="Pfam" id="PF13516">
    <property type="entry name" value="LRR_6"/>
    <property type="match status" value="2"/>
</dbReference>
<name>A0AAQ4RVQ2_GASAC</name>
<keyword evidence="3" id="KW-0433">Leucine-rich repeat</keyword>
<keyword evidence="4" id="KW-0677">Repeat</keyword>
<dbReference type="InterPro" id="IPR041075">
    <property type="entry name" value="NOD1/2_WH"/>
</dbReference>
<dbReference type="InterPro" id="IPR032675">
    <property type="entry name" value="LRR_dom_sf"/>
</dbReference>
<feature type="compositionally biased region" description="Polar residues" evidence="7">
    <location>
        <begin position="84"/>
        <end position="93"/>
    </location>
</feature>
<dbReference type="PROSITE" id="PS50837">
    <property type="entry name" value="NACHT"/>
    <property type="match status" value="1"/>
</dbReference>
<dbReference type="FunFam" id="3.40.50.300:FF:001524">
    <property type="entry name" value="Si:dkey-126g1.7"/>
    <property type="match status" value="1"/>
</dbReference>
<dbReference type="SMART" id="SM00368">
    <property type="entry name" value="LRR_RI"/>
    <property type="match status" value="3"/>
</dbReference>
<dbReference type="InterPro" id="IPR007111">
    <property type="entry name" value="NACHT_NTPase"/>
</dbReference>
<feature type="region of interest" description="Disordered" evidence="7">
    <location>
        <begin position="1"/>
        <end position="166"/>
    </location>
</feature>
<evidence type="ECO:0000256" key="1">
    <source>
        <dbReference type="ARBA" id="ARBA00004496"/>
    </source>
</evidence>
<dbReference type="Gene3D" id="3.80.10.10">
    <property type="entry name" value="Ribonuclease Inhibitor"/>
    <property type="match status" value="1"/>
</dbReference>
<comment type="subcellular location">
    <subcellularLocation>
        <location evidence="1">Cytoplasm</location>
    </subcellularLocation>
</comment>
<dbReference type="SMART" id="SM01288">
    <property type="entry name" value="FISNA"/>
    <property type="match status" value="1"/>
</dbReference>
<evidence type="ECO:0000256" key="4">
    <source>
        <dbReference type="ARBA" id="ARBA00022737"/>
    </source>
</evidence>
<protein>
    <recommendedName>
        <fullName evidence="8">NACHT domain-containing protein</fullName>
    </recommendedName>
</protein>
<dbReference type="InterPro" id="IPR051261">
    <property type="entry name" value="NLR"/>
</dbReference>
<evidence type="ECO:0000259" key="8">
    <source>
        <dbReference type="PROSITE" id="PS50837"/>
    </source>
</evidence>
<dbReference type="Ensembl" id="ENSGACT00000057752.1">
    <property type="protein sequence ID" value="ENSGACP00000066787.1"/>
    <property type="gene ID" value="ENSGACG00000028752.1"/>
</dbReference>
<evidence type="ECO:0000313" key="10">
    <source>
        <dbReference type="Proteomes" id="UP000007635"/>
    </source>
</evidence>
<dbReference type="GO" id="GO:0005737">
    <property type="term" value="C:cytoplasm"/>
    <property type="evidence" value="ECO:0007669"/>
    <property type="project" value="UniProtKB-SubCell"/>
</dbReference>
<evidence type="ECO:0000256" key="3">
    <source>
        <dbReference type="ARBA" id="ARBA00022614"/>
    </source>
</evidence>
<dbReference type="Pfam" id="PF05729">
    <property type="entry name" value="NACHT"/>
    <property type="match status" value="1"/>
</dbReference>
<dbReference type="GeneTree" id="ENSGT01120000271898"/>
<dbReference type="InterPro" id="IPR001611">
    <property type="entry name" value="Leu-rich_rpt"/>
</dbReference>
<dbReference type="InterPro" id="IPR027417">
    <property type="entry name" value="P-loop_NTPase"/>
</dbReference>
<keyword evidence="6" id="KW-0067">ATP-binding</keyword>
<dbReference type="Pfam" id="PF14484">
    <property type="entry name" value="FISNA"/>
    <property type="match status" value="1"/>
</dbReference>
<keyword evidence="5" id="KW-0547">Nucleotide-binding</keyword>
<evidence type="ECO:0000256" key="5">
    <source>
        <dbReference type="ARBA" id="ARBA00022741"/>
    </source>
</evidence>
<organism evidence="9 10">
    <name type="scientific">Gasterosteus aculeatus aculeatus</name>
    <name type="common">three-spined stickleback</name>
    <dbReference type="NCBI Taxonomy" id="481459"/>
    <lineage>
        <taxon>Eukaryota</taxon>
        <taxon>Metazoa</taxon>
        <taxon>Chordata</taxon>
        <taxon>Craniata</taxon>
        <taxon>Vertebrata</taxon>
        <taxon>Euteleostomi</taxon>
        <taxon>Actinopterygii</taxon>
        <taxon>Neopterygii</taxon>
        <taxon>Teleostei</taxon>
        <taxon>Neoteleostei</taxon>
        <taxon>Acanthomorphata</taxon>
        <taxon>Eupercaria</taxon>
        <taxon>Perciformes</taxon>
        <taxon>Cottioidei</taxon>
        <taxon>Gasterosteales</taxon>
        <taxon>Gasterosteidae</taxon>
        <taxon>Gasterosteus</taxon>
    </lineage>
</organism>
<dbReference type="Pfam" id="PF17779">
    <property type="entry name" value="WHD_NOD2"/>
    <property type="match status" value="1"/>
</dbReference>
<feature type="compositionally biased region" description="Basic and acidic residues" evidence="7">
    <location>
        <begin position="127"/>
        <end position="146"/>
    </location>
</feature>
<dbReference type="PROSITE" id="PS51450">
    <property type="entry name" value="LRR"/>
    <property type="match status" value="1"/>
</dbReference>
<sequence length="995" mass="111820">MNQAEDPEDGVPPSEAPLCGEHDSQTKAQRTHQRPGPGPGPSCVSMKSNRSMEPPIVFKDVGPSVDARTHHRPRPGPGPGPQVSCVSMKSPQSMDHPLLFKDVGPPVDASSHQQRGKSPEPRCLSMKSDRSIGKWIDFKDGRRSYDPEEDQESSEVPTGGPSAQQHQTHLDSIFMLLEENILTFVKNELKKIQKVVSSDYPECLEKEDEEVLDEEQMRSREAFVKISVHFLRRMKQEELAERLQRRLHAAVCQRELKSDLKRKLQCVFEGIAKAGNPTLLNEIYTELYITEGGTAEVNEEHEIRQIETASRRPARPETTISQEDLLKASAGGEEPIRTVMTKGVAGIGKTVLTQKFTLDWAEDKDHQDIQFTFPFTFRELNVLREKKFSLVELVHHFFSETRAAAICRFEEFQVVFIFDGLDECRLPLDFHNNEILTDVTESASVDVLLTNLIRGKLLPSARLWITTRPAAANQIPPECVGMVTEVRGFTDPQKEEYFRKRFRDEKQASRIISHIKTSRSLHIMCHIPVFCWITATVLEEVLKTREGGEMPKTLTEMYIHFLVVQSKVKKVKYDGGAETDPHWSPESRKMIESLGKLAFDQLQKGNLIFYESDLRECGIDIRAASVYSGVFTQIFREERGLYQDKVFCFVHLSVQEFLAALHVHLTCFSSGVNLLSEEQTTSRRSKRSESKPKPKRLYLSAVDKALQSPNGHLDLFLRFLLGLSLETNQTLLRGLLTQTGSHSQTNQETVQYIKEKISENVSPEKSINLFHCLNELNDGSLVEEIQQSLRLGRLSTDKLSPAQWSALVFILLSSEEDLEVFDLKKYSASEEALLKLLPVVKASNKVLLSGCNLSERSCDALSLVLSSQSSSLRELDLSNNHLQDSGVKLLSAGLESPHCELETLRLSGCLITEEGCASLASALSCNPSHLREMDLSYNHPGDSGVKLLSAGLEDPHWRLETLRYEEAAATDHQSGRGGRAGNLFSVPLSAWLIRP</sequence>
<dbReference type="Proteomes" id="UP000007635">
    <property type="component" value="Unassembled WGS sequence"/>
</dbReference>
<reference evidence="9 10" key="1">
    <citation type="journal article" date="2021" name="G3 (Bethesda)">
        <title>Improved contiguity of the threespine stickleback genome using long-read sequencing.</title>
        <authorList>
            <person name="Nath S."/>
            <person name="Shaw D.E."/>
            <person name="White M.A."/>
        </authorList>
    </citation>
    <scope>NUCLEOTIDE SEQUENCE [LARGE SCALE GENOMIC DNA]</scope>
    <source>
        <strain evidence="9 10">Lake Benthic</strain>
    </source>
</reference>
<evidence type="ECO:0000313" key="9">
    <source>
        <dbReference type="Ensembl" id="ENSGACP00000066787.1"/>
    </source>
</evidence>
<dbReference type="AlphaFoldDB" id="A0AAQ4RVQ2"/>
<evidence type="ECO:0000256" key="6">
    <source>
        <dbReference type="ARBA" id="ARBA00022840"/>
    </source>
</evidence>
<dbReference type="InterPro" id="IPR029495">
    <property type="entry name" value="NACHT-assoc"/>
</dbReference>